<dbReference type="Proteomes" id="UP000183794">
    <property type="component" value="Unassembled WGS sequence"/>
</dbReference>
<protein>
    <submittedName>
        <fullName evidence="1">Uncharacterized protein</fullName>
    </submittedName>
</protein>
<gene>
    <name evidence="1" type="ORF">NVI5450_4674</name>
</gene>
<evidence type="ECO:0000313" key="2">
    <source>
        <dbReference type="Proteomes" id="UP000183794"/>
    </source>
</evidence>
<dbReference type="RefSeq" id="WP_075498131.1">
    <property type="nucleotide sequence ID" value="NZ_CAWRBC010000013.1"/>
</dbReference>
<dbReference type="EMBL" id="FPLD01000135">
    <property type="protein sequence ID" value="SGZ18636.1"/>
    <property type="molecule type" value="Genomic_DNA"/>
</dbReference>
<dbReference type="AlphaFoldDB" id="A0A1L0CLK0"/>
<reference evidence="1 2" key="1">
    <citation type="submission" date="2016-11" db="EMBL/GenBank/DDBJ databases">
        <authorList>
            <person name="Jaros S."/>
            <person name="Januszkiewicz K."/>
            <person name="Wedrychowicz H."/>
        </authorList>
    </citation>
    <scope>NUCLEOTIDE SEQUENCE [LARGE SCALE GENOMIC DNA]</scope>
    <source>
        <strain evidence="1">NVI 5450</strain>
    </source>
</reference>
<evidence type="ECO:0000313" key="1">
    <source>
        <dbReference type="EMBL" id="SGZ18636.1"/>
    </source>
</evidence>
<dbReference type="OrthoDB" id="10000893at2"/>
<organism evidence="1 2">
    <name type="scientific">Moritella viscosa</name>
    <dbReference type="NCBI Taxonomy" id="80854"/>
    <lineage>
        <taxon>Bacteria</taxon>
        <taxon>Pseudomonadati</taxon>
        <taxon>Pseudomonadota</taxon>
        <taxon>Gammaproteobacteria</taxon>
        <taxon>Alteromonadales</taxon>
        <taxon>Moritellaceae</taxon>
        <taxon>Moritella</taxon>
    </lineage>
</organism>
<name>A0A1L0CLK0_9GAMM</name>
<proteinExistence type="predicted"/>
<accession>A0A1L0CLK0</accession>
<sequence length="237" mass="26840">MDKTEEKRIKELTKKSMFGDEKLTLNDLLLLIREEVEVQQAIQQCVATGLSSTTTYSSTLAQQNIADNDIQSIVEVDKVVEKEIQLQDPINAQLSRQFTLFDNMKNDSSLLQLFSLKSPLTEQDKGEFLLSWCAFIADFNNVCELWDHIANLCCEHKRAITEIERYLLESAILQHNRNYISSAISLCTIKVGSAYDYEVHKQIISATGDVVAECCLAGLCDIENKLIRKPLVRTSND</sequence>